<feature type="compositionally biased region" description="Low complexity" evidence="1">
    <location>
        <begin position="26"/>
        <end position="40"/>
    </location>
</feature>
<feature type="compositionally biased region" description="Gly residues" evidence="1">
    <location>
        <begin position="107"/>
        <end position="125"/>
    </location>
</feature>
<reference evidence="3 4" key="1">
    <citation type="journal article" date="2024" name="Commun. Biol.">
        <title>Comparative genomic analysis of thermophilic fungi reveals convergent evolutionary adaptations and gene losses.</title>
        <authorList>
            <person name="Steindorff A.S."/>
            <person name="Aguilar-Pontes M.V."/>
            <person name="Robinson A.J."/>
            <person name="Andreopoulos B."/>
            <person name="LaButti K."/>
            <person name="Kuo A."/>
            <person name="Mondo S."/>
            <person name="Riley R."/>
            <person name="Otillar R."/>
            <person name="Haridas S."/>
            <person name="Lipzen A."/>
            <person name="Grimwood J."/>
            <person name="Schmutz J."/>
            <person name="Clum A."/>
            <person name="Reid I.D."/>
            <person name="Moisan M.C."/>
            <person name="Butler G."/>
            <person name="Nguyen T.T.M."/>
            <person name="Dewar K."/>
            <person name="Conant G."/>
            <person name="Drula E."/>
            <person name="Henrissat B."/>
            <person name="Hansel C."/>
            <person name="Singer S."/>
            <person name="Hutchinson M.I."/>
            <person name="de Vries R.P."/>
            <person name="Natvig D.O."/>
            <person name="Powell A.J."/>
            <person name="Tsang A."/>
            <person name="Grigoriev I.V."/>
        </authorList>
    </citation>
    <scope>NUCLEOTIDE SEQUENCE [LARGE SCALE GENOMIC DNA]</scope>
    <source>
        <strain evidence="3 4">ATCC 24622</strain>
    </source>
</reference>
<name>A0ABR3VST1_9PEZI</name>
<feature type="region of interest" description="Disordered" evidence="1">
    <location>
        <begin position="22"/>
        <end position="129"/>
    </location>
</feature>
<keyword evidence="2" id="KW-0812">Transmembrane</keyword>
<evidence type="ECO:0000256" key="1">
    <source>
        <dbReference type="SAM" id="MobiDB-lite"/>
    </source>
</evidence>
<keyword evidence="2" id="KW-0472">Membrane</keyword>
<sequence length="224" mass="24185">MLEAVNENRADCFGWALETAWESGVSPSPSSSSAPRLTLRPSHDRCRHHHRNRRSLLGVVDGPRRRRRTGHWAGDGFSARGGDQEEGEGVVPSSESEESSDCPTDHPGGGGGGGGDGGDGGGGEVGDQNKSGRSWLWWPSWYELRTHYLREIGFLACFSQMIGATVFWISGFTALPSIQNLLSTPALNGVYWLPQVRTPSYLPPLSADEVIPPPLCVPSCVRSS</sequence>
<dbReference type="EMBL" id="JAZHXJ010001500">
    <property type="protein sequence ID" value="KAL1844735.1"/>
    <property type="molecule type" value="Genomic_DNA"/>
</dbReference>
<feature type="transmembrane region" description="Helical" evidence="2">
    <location>
        <begin position="152"/>
        <end position="175"/>
    </location>
</feature>
<comment type="caution">
    <text evidence="3">The sequence shown here is derived from an EMBL/GenBank/DDBJ whole genome shotgun (WGS) entry which is preliminary data.</text>
</comment>
<accession>A0ABR3VST1</accession>
<feature type="compositionally biased region" description="Basic residues" evidence="1">
    <location>
        <begin position="45"/>
        <end position="54"/>
    </location>
</feature>
<evidence type="ECO:0000256" key="2">
    <source>
        <dbReference type="SAM" id="Phobius"/>
    </source>
</evidence>
<evidence type="ECO:0000313" key="4">
    <source>
        <dbReference type="Proteomes" id="UP001586593"/>
    </source>
</evidence>
<proteinExistence type="predicted"/>
<gene>
    <name evidence="3" type="ORF">VTK73DRAFT_1938</name>
</gene>
<dbReference type="Proteomes" id="UP001586593">
    <property type="component" value="Unassembled WGS sequence"/>
</dbReference>
<organism evidence="3 4">
    <name type="scientific">Phialemonium thermophilum</name>
    <dbReference type="NCBI Taxonomy" id="223376"/>
    <lineage>
        <taxon>Eukaryota</taxon>
        <taxon>Fungi</taxon>
        <taxon>Dikarya</taxon>
        <taxon>Ascomycota</taxon>
        <taxon>Pezizomycotina</taxon>
        <taxon>Sordariomycetes</taxon>
        <taxon>Sordariomycetidae</taxon>
        <taxon>Cephalothecales</taxon>
        <taxon>Cephalothecaceae</taxon>
        <taxon>Phialemonium</taxon>
    </lineage>
</organism>
<keyword evidence="2" id="KW-1133">Transmembrane helix</keyword>
<keyword evidence="4" id="KW-1185">Reference proteome</keyword>
<evidence type="ECO:0000313" key="3">
    <source>
        <dbReference type="EMBL" id="KAL1844735.1"/>
    </source>
</evidence>
<protein>
    <submittedName>
        <fullName evidence="3">Uncharacterized protein</fullName>
    </submittedName>
</protein>